<comment type="caution">
    <text evidence="5">Lacks conserved residue(s) required for the propagation of feature annotation.</text>
</comment>
<comment type="pathway">
    <text evidence="5">Isoprenoid biosynthesis; dimethylallyl diphosphate biosynthesis; dimethylallyl diphosphate from (2E)-4-hydroxy-3-methylbutenyl diphosphate: step 1/1.</text>
</comment>
<evidence type="ECO:0000313" key="7">
    <source>
        <dbReference type="Proteomes" id="UP000488506"/>
    </source>
</evidence>
<name>A0A833L0D6_UNCSA</name>
<feature type="binding site" evidence="5">
    <location>
        <position position="43"/>
    </location>
    <ligand>
        <name>dimethylallyl diphosphate</name>
        <dbReference type="ChEBI" id="CHEBI:57623"/>
    </ligand>
</feature>
<dbReference type="Gene3D" id="3.40.1010.20">
    <property type="entry name" value="4-hydroxy-3-methylbut-2-enyl diphosphate reductase, catalytic domain"/>
    <property type="match status" value="2"/>
</dbReference>
<gene>
    <name evidence="5" type="primary">ispH</name>
    <name evidence="6" type="ORF">FD145_1201</name>
</gene>
<comment type="caution">
    <text evidence="6">The sequence shown here is derived from an EMBL/GenBank/DDBJ whole genome shotgun (WGS) entry which is preliminary data.</text>
</comment>
<feature type="binding site" evidence="5">
    <location>
        <position position="128"/>
    </location>
    <ligand>
        <name>isopentenyl diphosphate</name>
        <dbReference type="ChEBI" id="CHEBI:128769"/>
    </ligand>
</feature>
<feature type="binding site" evidence="5">
    <location>
        <position position="78"/>
    </location>
    <ligand>
        <name>dimethylallyl diphosphate</name>
        <dbReference type="ChEBI" id="CHEBI:57623"/>
    </ligand>
</feature>
<feature type="binding site" evidence="5">
    <location>
        <position position="264"/>
    </location>
    <ligand>
        <name>isopentenyl diphosphate</name>
        <dbReference type="ChEBI" id="CHEBI:128769"/>
    </ligand>
</feature>
<comment type="similarity">
    <text evidence="5">Belongs to the IspH family.</text>
</comment>
<proteinExistence type="inferred from homology"/>
<feature type="binding site" evidence="5">
    <location>
        <position position="128"/>
    </location>
    <ligand>
        <name>(2E)-4-hydroxy-3-methylbut-2-enyl diphosphate</name>
        <dbReference type="ChEBI" id="CHEBI:128753"/>
    </ligand>
</feature>
<sequence length="280" mass="30680">MIDMQIFTAEHSGFCEGVARAYQIATEQMSKGRPVFMLGNLVHNTQVIDKFKSSGVKMVKTLEEIISADNGILLISAHGVSPEIYDKAKNLGLEVVDTTCPWVKKAQNIAKQLFDQGMFVLIVGDIGHAEVKGLFGWAGGHAQVIESGDDIKDCISDKKIGIIAQTTQSQENFARIVKMIKKKYPSAEVYNTICGATSKRQKAAVELAKKVELMLVIGDKMSANTKRLTELCQATGTETHQIQTIGELDKKWLKGKIGITAGASTPDWVIKEVINLLWAQ</sequence>
<feature type="binding site" evidence="5">
    <location>
        <position position="43"/>
    </location>
    <ligand>
        <name>(2E)-4-hydroxy-3-methylbut-2-enyl diphosphate</name>
        <dbReference type="ChEBI" id="CHEBI:128753"/>
    </ligand>
</feature>
<dbReference type="AlphaFoldDB" id="A0A833L0D6"/>
<dbReference type="GO" id="GO:0016114">
    <property type="term" value="P:terpenoid biosynthetic process"/>
    <property type="evidence" value="ECO:0007669"/>
    <property type="project" value="UniProtKB-UniRule"/>
</dbReference>
<evidence type="ECO:0000313" key="6">
    <source>
        <dbReference type="EMBL" id="KAF0133663.1"/>
    </source>
</evidence>
<feature type="binding site" evidence="5">
    <location>
        <position position="78"/>
    </location>
    <ligand>
        <name>(2E)-4-hydroxy-3-methylbut-2-enyl diphosphate</name>
        <dbReference type="ChEBI" id="CHEBI:128753"/>
    </ligand>
</feature>
<feature type="binding site" evidence="5">
    <location>
        <position position="78"/>
    </location>
    <ligand>
        <name>isopentenyl diphosphate</name>
        <dbReference type="ChEBI" id="CHEBI:128769"/>
    </ligand>
</feature>
<dbReference type="Gene3D" id="3.40.50.11270">
    <property type="match status" value="1"/>
</dbReference>
<feature type="binding site" evidence="5">
    <location>
        <position position="128"/>
    </location>
    <ligand>
        <name>dimethylallyl diphosphate</name>
        <dbReference type="ChEBI" id="CHEBI:57623"/>
    </ligand>
</feature>
<dbReference type="GO" id="GO:0046872">
    <property type="term" value="F:metal ion binding"/>
    <property type="evidence" value="ECO:0007669"/>
    <property type="project" value="UniProtKB-KW"/>
</dbReference>
<organism evidence="6 7">
    <name type="scientific">Candidatus Saganbacteria bacterium</name>
    <dbReference type="NCBI Taxonomy" id="2575572"/>
    <lineage>
        <taxon>Bacteria</taxon>
        <taxon>Bacillati</taxon>
        <taxon>Saganbacteria</taxon>
    </lineage>
</organism>
<keyword evidence="6" id="KW-0687">Ribonucleoprotein</keyword>
<keyword evidence="3 5" id="KW-0408">Iron</keyword>
<dbReference type="UniPathway" id="UPA00056">
    <property type="reaction ID" value="UER00097"/>
</dbReference>
<feature type="binding site" evidence="5">
    <location>
        <position position="264"/>
    </location>
    <ligand>
        <name>dimethylallyl diphosphate</name>
        <dbReference type="ChEBI" id="CHEBI:57623"/>
    </ligand>
</feature>
<keyword evidence="2 5" id="KW-0479">Metal-binding</keyword>
<keyword evidence="4 5" id="KW-0411">Iron-sulfur</keyword>
<evidence type="ECO:0000256" key="2">
    <source>
        <dbReference type="ARBA" id="ARBA00022723"/>
    </source>
</evidence>
<keyword evidence="5" id="KW-0414">Isoprene biosynthesis</keyword>
<dbReference type="EMBL" id="WPAF01000021">
    <property type="protein sequence ID" value="KAF0133663.1"/>
    <property type="molecule type" value="Genomic_DNA"/>
</dbReference>
<dbReference type="InterPro" id="IPR003451">
    <property type="entry name" value="LytB/IspH"/>
</dbReference>
<dbReference type="Pfam" id="PF02401">
    <property type="entry name" value="LYTB"/>
    <property type="match status" value="1"/>
</dbReference>
<evidence type="ECO:0000256" key="5">
    <source>
        <dbReference type="HAMAP-Rule" id="MF_00191"/>
    </source>
</evidence>
<feature type="active site" description="Proton donor" evidence="5">
    <location>
        <position position="130"/>
    </location>
</feature>
<keyword evidence="6" id="KW-0689">Ribosomal protein</keyword>
<dbReference type="Proteomes" id="UP000488506">
    <property type="component" value="Unassembled WGS sequence"/>
</dbReference>
<evidence type="ECO:0000256" key="4">
    <source>
        <dbReference type="ARBA" id="ARBA00023014"/>
    </source>
</evidence>
<feature type="binding site" evidence="5">
    <location>
        <position position="222"/>
    </location>
    <ligand>
        <name>isopentenyl diphosphate</name>
        <dbReference type="ChEBI" id="CHEBI:128769"/>
    </ligand>
</feature>
<feature type="binding site" evidence="5">
    <location>
        <position position="222"/>
    </location>
    <ligand>
        <name>(2E)-4-hydroxy-3-methylbut-2-enyl diphosphate</name>
        <dbReference type="ChEBI" id="CHEBI:128753"/>
    </ligand>
</feature>
<keyword evidence="5" id="KW-0560">Oxidoreductase</keyword>
<comment type="catalytic activity">
    <reaction evidence="5">
        <text>isopentenyl diphosphate + 2 oxidized [2Fe-2S]-[ferredoxin] + H2O = (2E)-4-hydroxy-3-methylbut-2-enyl diphosphate + 2 reduced [2Fe-2S]-[ferredoxin] + 2 H(+)</text>
        <dbReference type="Rhea" id="RHEA:24488"/>
        <dbReference type="Rhea" id="RHEA-COMP:10000"/>
        <dbReference type="Rhea" id="RHEA-COMP:10001"/>
        <dbReference type="ChEBI" id="CHEBI:15377"/>
        <dbReference type="ChEBI" id="CHEBI:15378"/>
        <dbReference type="ChEBI" id="CHEBI:33737"/>
        <dbReference type="ChEBI" id="CHEBI:33738"/>
        <dbReference type="ChEBI" id="CHEBI:128753"/>
        <dbReference type="ChEBI" id="CHEBI:128769"/>
        <dbReference type="EC" id="1.17.7.4"/>
    </reaction>
</comment>
<comment type="function">
    <text evidence="5">Catalyzes the conversion of 1-hydroxy-2-methyl-2-(E)-butenyl 4-diphosphate (HMBPP) into a mixture of isopentenyl diphosphate (IPP) and dimethylallyl diphosphate (DMAPP). Acts in the terminal step of the DOXP/MEP pathway for isoprenoid precursor biosynthesis.</text>
</comment>
<feature type="binding site" evidence="5">
    <location>
        <position position="43"/>
    </location>
    <ligand>
        <name>isopentenyl diphosphate</name>
        <dbReference type="ChEBI" id="CHEBI:128769"/>
    </ligand>
</feature>
<feature type="binding site" evidence="5">
    <location>
        <position position="224"/>
    </location>
    <ligand>
        <name>dimethylallyl diphosphate</name>
        <dbReference type="ChEBI" id="CHEBI:57623"/>
    </ligand>
</feature>
<reference evidence="6 7" key="1">
    <citation type="submission" date="2019-12" db="EMBL/GenBank/DDBJ databases">
        <authorList>
            <person name="Wolfe R."/>
            <person name="Danczak R."/>
            <person name="Wilkins M."/>
        </authorList>
    </citation>
    <scope>NUCLEOTIDE SEQUENCE [LARGE SCALE GENOMIC DNA]</scope>
    <source>
        <strain evidence="6">X2_MaxBin.013</strain>
    </source>
</reference>
<evidence type="ECO:0000256" key="1">
    <source>
        <dbReference type="ARBA" id="ARBA00022485"/>
    </source>
</evidence>
<protein>
    <recommendedName>
        <fullName evidence="5">4-hydroxy-3-methylbut-2-enyl diphosphate reductase</fullName>
        <shortName evidence="5">HMBPP reductase</shortName>
        <ecNumber evidence="5">1.17.7.4</ecNumber>
    </recommendedName>
</protein>
<dbReference type="NCBIfam" id="TIGR00216">
    <property type="entry name" value="ispH_lytB"/>
    <property type="match status" value="1"/>
</dbReference>
<dbReference type="PANTHER" id="PTHR30426">
    <property type="entry name" value="4-HYDROXY-3-METHYLBUT-2-ENYL DIPHOSPHATE REDUCTASE"/>
    <property type="match status" value="1"/>
</dbReference>
<dbReference type="EC" id="1.17.7.4" evidence="5"/>
<comment type="catalytic activity">
    <reaction evidence="5">
        <text>dimethylallyl diphosphate + 2 oxidized [2Fe-2S]-[ferredoxin] + H2O = (2E)-4-hydroxy-3-methylbut-2-enyl diphosphate + 2 reduced [2Fe-2S]-[ferredoxin] + 2 H(+)</text>
        <dbReference type="Rhea" id="RHEA:24825"/>
        <dbReference type="Rhea" id="RHEA-COMP:10000"/>
        <dbReference type="Rhea" id="RHEA-COMP:10001"/>
        <dbReference type="ChEBI" id="CHEBI:15377"/>
        <dbReference type="ChEBI" id="CHEBI:15378"/>
        <dbReference type="ChEBI" id="CHEBI:33737"/>
        <dbReference type="ChEBI" id="CHEBI:33738"/>
        <dbReference type="ChEBI" id="CHEBI:57623"/>
        <dbReference type="ChEBI" id="CHEBI:128753"/>
        <dbReference type="EC" id="1.17.7.4"/>
    </reaction>
</comment>
<feature type="binding site" evidence="5">
    <location>
        <position position="15"/>
    </location>
    <ligand>
        <name>[4Fe-4S] cluster</name>
        <dbReference type="ChEBI" id="CHEBI:49883"/>
    </ligand>
</feature>
<dbReference type="GO" id="GO:0019288">
    <property type="term" value="P:isopentenyl diphosphate biosynthetic process, methylerythritol 4-phosphate pathway"/>
    <property type="evidence" value="ECO:0007669"/>
    <property type="project" value="UniProtKB-UniRule"/>
</dbReference>
<keyword evidence="1 5" id="KW-0004">4Fe-4S</keyword>
<dbReference type="CDD" id="cd13944">
    <property type="entry name" value="lytB_ispH"/>
    <property type="match status" value="1"/>
</dbReference>
<dbReference type="GO" id="GO:0005840">
    <property type="term" value="C:ribosome"/>
    <property type="evidence" value="ECO:0007669"/>
    <property type="project" value="UniProtKB-KW"/>
</dbReference>
<feature type="binding site" evidence="5">
    <location>
        <position position="264"/>
    </location>
    <ligand>
        <name>(2E)-4-hydroxy-3-methylbut-2-enyl diphosphate</name>
        <dbReference type="ChEBI" id="CHEBI:128753"/>
    </ligand>
</feature>
<accession>A0A833L0D6</accession>
<feature type="binding site" evidence="5">
    <location>
        <position position="224"/>
    </location>
    <ligand>
        <name>isopentenyl diphosphate</name>
        <dbReference type="ChEBI" id="CHEBI:128769"/>
    </ligand>
</feature>
<comment type="pathway">
    <text evidence="5">Isoprenoid biosynthesis; isopentenyl diphosphate biosynthesis via DXP pathway; isopentenyl diphosphate from 1-deoxy-D-xylulose 5-phosphate: step 6/6.</text>
</comment>
<feature type="binding site" evidence="5">
    <location>
        <position position="194"/>
    </location>
    <ligand>
        <name>[4Fe-4S] cluster</name>
        <dbReference type="ChEBI" id="CHEBI:49883"/>
    </ligand>
</feature>
<dbReference type="GO" id="GO:0051745">
    <property type="term" value="F:4-hydroxy-3-methylbut-2-enyl diphosphate reductase activity"/>
    <property type="evidence" value="ECO:0007669"/>
    <property type="project" value="UniProtKB-UniRule"/>
</dbReference>
<feature type="binding site" evidence="5">
    <location>
        <position position="224"/>
    </location>
    <ligand>
        <name>(2E)-4-hydroxy-3-methylbut-2-enyl diphosphate</name>
        <dbReference type="ChEBI" id="CHEBI:128753"/>
    </ligand>
</feature>
<feature type="binding site" evidence="5">
    <location>
        <position position="222"/>
    </location>
    <ligand>
        <name>dimethylallyl diphosphate</name>
        <dbReference type="ChEBI" id="CHEBI:57623"/>
    </ligand>
</feature>
<feature type="binding site" evidence="5">
    <location>
        <position position="100"/>
    </location>
    <ligand>
        <name>[4Fe-4S] cluster</name>
        <dbReference type="ChEBI" id="CHEBI:49883"/>
    </ligand>
</feature>
<comment type="cofactor">
    <cofactor evidence="5">
        <name>[4Fe-4S] cluster</name>
        <dbReference type="ChEBI" id="CHEBI:49883"/>
    </cofactor>
    <text evidence="5">Binds 1 [4Fe-4S] cluster per subunit.</text>
</comment>
<dbReference type="UniPathway" id="UPA00059">
    <property type="reaction ID" value="UER00105"/>
</dbReference>
<dbReference type="HAMAP" id="MF_00191">
    <property type="entry name" value="IspH"/>
    <property type="match status" value="1"/>
</dbReference>
<dbReference type="GO" id="GO:0051539">
    <property type="term" value="F:4 iron, 4 sulfur cluster binding"/>
    <property type="evidence" value="ECO:0007669"/>
    <property type="project" value="UniProtKB-UniRule"/>
</dbReference>
<dbReference type="PANTHER" id="PTHR30426:SF0">
    <property type="entry name" value="4-HYDROXY-3-METHYLBUT-2-ENYL DIPHOSPHATE REDUCTASE"/>
    <property type="match status" value="1"/>
</dbReference>
<dbReference type="GO" id="GO:0050992">
    <property type="term" value="P:dimethylallyl diphosphate biosynthetic process"/>
    <property type="evidence" value="ECO:0007669"/>
    <property type="project" value="UniProtKB-UniRule"/>
</dbReference>
<evidence type="ECO:0000256" key="3">
    <source>
        <dbReference type="ARBA" id="ARBA00023004"/>
    </source>
</evidence>
<feature type="binding site" evidence="5">
    <location>
        <position position="166"/>
    </location>
    <ligand>
        <name>(2E)-4-hydroxy-3-methylbut-2-enyl diphosphate</name>
        <dbReference type="ChEBI" id="CHEBI:128753"/>
    </ligand>
</feature>
<dbReference type="NCBIfam" id="NF002187">
    <property type="entry name" value="PRK01045.1-1"/>
    <property type="match status" value="1"/>
</dbReference>